<dbReference type="Pfam" id="PF10141">
    <property type="entry name" value="ssDNA-exonuc_C"/>
    <property type="match status" value="1"/>
</dbReference>
<evidence type="ECO:0000256" key="4">
    <source>
        <dbReference type="ARBA" id="ARBA00022801"/>
    </source>
</evidence>
<dbReference type="GO" id="GO:0004527">
    <property type="term" value="F:exonuclease activity"/>
    <property type="evidence" value="ECO:0007669"/>
    <property type="project" value="UniProtKB-KW"/>
</dbReference>
<name>A0ABW3L182_9BACI</name>
<comment type="similarity">
    <text evidence="1">Belongs to the RecJ family.</text>
</comment>
<feature type="domain" description="DHHA1" evidence="8">
    <location>
        <begin position="339"/>
        <end position="433"/>
    </location>
</feature>
<gene>
    <name evidence="11" type="primary">recJ</name>
    <name evidence="11" type="ORF">ACFQ2J_06645</name>
</gene>
<feature type="domain" description="DDH" evidence="7">
    <location>
        <begin position="77"/>
        <end position="220"/>
    </location>
</feature>
<dbReference type="InterPro" id="IPR041122">
    <property type="entry name" value="RecJ_OB"/>
</dbReference>
<protein>
    <recommendedName>
        <fullName evidence="2">Single-stranded-DNA-specific exonuclease RecJ</fullName>
    </recommendedName>
</protein>
<dbReference type="PANTHER" id="PTHR30255">
    <property type="entry name" value="SINGLE-STRANDED-DNA-SPECIFIC EXONUCLEASE RECJ"/>
    <property type="match status" value="1"/>
</dbReference>
<keyword evidence="6" id="KW-0175">Coiled coil</keyword>
<keyword evidence="3" id="KW-0540">Nuclease</keyword>
<feature type="domain" description="Single-stranded-DNA-specific exonuclease RecJ C-terminal" evidence="9">
    <location>
        <begin position="560"/>
        <end position="753"/>
    </location>
</feature>
<accession>A0ABW3L182</accession>
<dbReference type="InterPro" id="IPR038763">
    <property type="entry name" value="DHH_sf"/>
</dbReference>
<evidence type="ECO:0000313" key="12">
    <source>
        <dbReference type="Proteomes" id="UP001596990"/>
    </source>
</evidence>
<dbReference type="Pfam" id="PF02272">
    <property type="entry name" value="DHHA1"/>
    <property type="match status" value="1"/>
</dbReference>
<reference evidence="12" key="1">
    <citation type="journal article" date="2019" name="Int. J. Syst. Evol. Microbiol.">
        <title>The Global Catalogue of Microorganisms (GCM) 10K type strain sequencing project: providing services to taxonomists for standard genome sequencing and annotation.</title>
        <authorList>
            <consortium name="The Broad Institute Genomics Platform"/>
            <consortium name="The Broad Institute Genome Sequencing Center for Infectious Disease"/>
            <person name="Wu L."/>
            <person name="Ma J."/>
        </authorList>
    </citation>
    <scope>NUCLEOTIDE SEQUENCE [LARGE SCALE GENOMIC DNA]</scope>
    <source>
        <strain evidence="12">CCUG 56607</strain>
    </source>
</reference>
<keyword evidence="5 11" id="KW-0269">Exonuclease</keyword>
<evidence type="ECO:0000256" key="2">
    <source>
        <dbReference type="ARBA" id="ARBA00019841"/>
    </source>
</evidence>
<proteinExistence type="inferred from homology"/>
<evidence type="ECO:0000313" key="11">
    <source>
        <dbReference type="EMBL" id="MFD1018873.1"/>
    </source>
</evidence>
<comment type="caution">
    <text evidence="11">The sequence shown here is derived from an EMBL/GenBank/DDBJ whole genome shotgun (WGS) entry which is preliminary data.</text>
</comment>
<dbReference type="Gene3D" id="3.90.1640.30">
    <property type="match status" value="1"/>
</dbReference>
<dbReference type="InterPro" id="IPR051673">
    <property type="entry name" value="SSDNA_exonuclease_RecJ"/>
</dbReference>
<evidence type="ECO:0000256" key="5">
    <source>
        <dbReference type="ARBA" id="ARBA00022839"/>
    </source>
</evidence>
<dbReference type="Pfam" id="PF17768">
    <property type="entry name" value="RecJ_OB"/>
    <property type="match status" value="1"/>
</dbReference>
<evidence type="ECO:0000259" key="9">
    <source>
        <dbReference type="Pfam" id="PF10141"/>
    </source>
</evidence>
<dbReference type="InterPro" id="IPR001667">
    <property type="entry name" value="DDH_dom"/>
</dbReference>
<dbReference type="SUPFAM" id="SSF64182">
    <property type="entry name" value="DHH phosphoesterases"/>
    <property type="match status" value="1"/>
</dbReference>
<evidence type="ECO:0000259" key="8">
    <source>
        <dbReference type="Pfam" id="PF02272"/>
    </source>
</evidence>
<dbReference type="InterPro" id="IPR004610">
    <property type="entry name" value="RecJ"/>
</dbReference>
<sequence>MNWKFTYSDEIETESFLPDLNLSPMTQRLLWQRNVRDIDAVRRFLSPSLDDLHDPFLMDGMEATIARVRLAIQQEEKILVFGDYDADGVSATTVMVQALREAGADCDFYIPNRFTEGYGPNEQAFRLAHERGFSLIITVDTGIAAVDEAAVAKELGIDLIITDHHEVQEQLPDAYAIVHPKTSAGYPFQELAGVGVAFKFAQALSGEIPHHLLDMVAIGTVADLVTLTDENRVLVHFGLKALSNSERPGVKALRHICGIDGPISEETVGFMIGPRINAVGRLQDASPAVDLMLTQDAEEAAELASEIDQLNKERQKIVADIAKEAEKMMDDDQSGDNDAVIVVGKEGWNPGVLGIVASRLTNKYDRPAIVLGFDAEKGEAKGSARSIDAFDLFVNCMKVRHVFKHFGGHSQAAGMTLPLENVDMLRDELNLLAKQQLSEEDFKQSMDIQGTVDIESLSTKEIEEIDKLSPFGMGNPKPIFHIENEMKEVRQIGSKKNHLKFQFTKNGSMLDGIAFGMGDLYTCIAPSSKLEAIGELNINEWNGRRKPQIMIKDVRVSEWQLFDHRGARDIEKKLPGLDDERDYAVIFEDDGHVPLDLPVLTKESVIDSEVDSLILLDLPDSLEDLASVLQSHKPNKVYACYRVTDGAFLNELPTREHFKWFYAMLMKRGSFDLEKDGDKLAARRGWSPSTIDFISKVFFDLEFVRIENGLISVHPTPSKKDLSESITYQNKQRKLQVEKTLYYSSYRELKTWFDKYMEETEPSVKEEVTSGF</sequence>
<feature type="domain" description="RecJ OB" evidence="10">
    <location>
        <begin position="450"/>
        <end position="553"/>
    </location>
</feature>
<evidence type="ECO:0000256" key="6">
    <source>
        <dbReference type="SAM" id="Coils"/>
    </source>
</evidence>
<dbReference type="EMBL" id="JBHTKL010000001">
    <property type="protein sequence ID" value="MFD1018873.1"/>
    <property type="molecule type" value="Genomic_DNA"/>
</dbReference>
<dbReference type="Gene3D" id="2.40.50.460">
    <property type="match status" value="1"/>
</dbReference>
<dbReference type="NCBIfam" id="TIGR00644">
    <property type="entry name" value="recJ"/>
    <property type="match status" value="1"/>
</dbReference>
<dbReference type="Pfam" id="PF01368">
    <property type="entry name" value="DHH"/>
    <property type="match status" value="1"/>
</dbReference>
<evidence type="ECO:0000259" key="10">
    <source>
        <dbReference type="Pfam" id="PF17768"/>
    </source>
</evidence>
<dbReference type="InterPro" id="IPR003156">
    <property type="entry name" value="DHHA1_dom"/>
</dbReference>
<dbReference type="PANTHER" id="PTHR30255:SF2">
    <property type="entry name" value="SINGLE-STRANDED-DNA-SPECIFIC EXONUCLEASE RECJ"/>
    <property type="match status" value="1"/>
</dbReference>
<organism evidence="11 12">
    <name type="scientific">Thalassobacillus hwangdonensis</name>
    <dbReference type="NCBI Taxonomy" id="546108"/>
    <lineage>
        <taxon>Bacteria</taxon>
        <taxon>Bacillati</taxon>
        <taxon>Bacillota</taxon>
        <taxon>Bacilli</taxon>
        <taxon>Bacillales</taxon>
        <taxon>Bacillaceae</taxon>
        <taxon>Thalassobacillus</taxon>
    </lineage>
</organism>
<evidence type="ECO:0000259" key="7">
    <source>
        <dbReference type="Pfam" id="PF01368"/>
    </source>
</evidence>
<dbReference type="InterPro" id="IPR018779">
    <property type="entry name" value="RecJ_C"/>
</dbReference>
<evidence type="ECO:0000256" key="1">
    <source>
        <dbReference type="ARBA" id="ARBA00005915"/>
    </source>
</evidence>
<keyword evidence="12" id="KW-1185">Reference proteome</keyword>
<dbReference type="Proteomes" id="UP001596990">
    <property type="component" value="Unassembled WGS sequence"/>
</dbReference>
<keyword evidence="4" id="KW-0378">Hydrolase</keyword>
<feature type="coiled-coil region" evidence="6">
    <location>
        <begin position="293"/>
        <end position="327"/>
    </location>
</feature>
<evidence type="ECO:0000256" key="3">
    <source>
        <dbReference type="ARBA" id="ARBA00022722"/>
    </source>
</evidence>